<comment type="subcellular location">
    <subcellularLocation>
        <location evidence="1">Membrane</location>
        <topology evidence="1">Multi-pass membrane protein</topology>
    </subcellularLocation>
</comment>
<evidence type="ECO:0000313" key="6">
    <source>
        <dbReference type="EMBL" id="PVI08522.1"/>
    </source>
</evidence>
<gene>
    <name evidence="6" type="ORF">DM02DRAFT_578648</name>
</gene>
<keyword evidence="2 5" id="KW-0812">Transmembrane</keyword>
<evidence type="ECO:0000256" key="4">
    <source>
        <dbReference type="ARBA" id="ARBA00023136"/>
    </source>
</evidence>
<evidence type="ECO:0000313" key="7">
    <source>
        <dbReference type="Proteomes" id="UP000244855"/>
    </source>
</evidence>
<feature type="transmembrane region" description="Helical" evidence="5">
    <location>
        <begin position="78"/>
        <end position="100"/>
    </location>
</feature>
<dbReference type="GO" id="GO:0016020">
    <property type="term" value="C:membrane"/>
    <property type="evidence" value="ECO:0007669"/>
    <property type="project" value="UniProtKB-SubCell"/>
</dbReference>
<dbReference type="PANTHER" id="PTHR31465:SF1">
    <property type="entry name" value="PROTEIN RTA1-RELATED"/>
    <property type="match status" value="1"/>
</dbReference>
<dbReference type="STRING" id="97972.A0A2V1EEB3"/>
<feature type="transmembrane region" description="Helical" evidence="5">
    <location>
        <begin position="162"/>
        <end position="184"/>
    </location>
</feature>
<feature type="transmembrane region" description="Helical" evidence="5">
    <location>
        <begin position="17"/>
        <end position="35"/>
    </location>
</feature>
<feature type="transmembrane region" description="Helical" evidence="5">
    <location>
        <begin position="47"/>
        <end position="66"/>
    </location>
</feature>
<dbReference type="InterPro" id="IPR007568">
    <property type="entry name" value="RTA1"/>
</dbReference>
<keyword evidence="7" id="KW-1185">Reference proteome</keyword>
<name>A0A2V1EEB3_9PLEO</name>
<evidence type="ECO:0000256" key="1">
    <source>
        <dbReference type="ARBA" id="ARBA00004141"/>
    </source>
</evidence>
<dbReference type="Pfam" id="PF04479">
    <property type="entry name" value="RTA1"/>
    <property type="match status" value="1"/>
</dbReference>
<feature type="transmembrane region" description="Helical" evidence="5">
    <location>
        <begin position="205"/>
        <end position="224"/>
    </location>
</feature>
<evidence type="ECO:0000256" key="2">
    <source>
        <dbReference type="ARBA" id="ARBA00022692"/>
    </source>
</evidence>
<dbReference type="PANTHER" id="PTHR31465">
    <property type="entry name" value="PROTEIN RTA1-RELATED"/>
    <property type="match status" value="1"/>
</dbReference>
<accession>A0A2V1EEB3</accession>
<dbReference type="OrthoDB" id="3358017at2759"/>
<proteinExistence type="predicted"/>
<keyword evidence="3 5" id="KW-1133">Transmembrane helix</keyword>
<dbReference type="Proteomes" id="UP000244855">
    <property type="component" value="Unassembled WGS sequence"/>
</dbReference>
<protein>
    <submittedName>
        <fullName evidence="6">RTA1 like protein</fullName>
    </submittedName>
</protein>
<feature type="transmembrane region" description="Helical" evidence="5">
    <location>
        <begin position="120"/>
        <end position="142"/>
    </location>
</feature>
<feature type="transmembrane region" description="Helical" evidence="5">
    <location>
        <begin position="239"/>
        <end position="259"/>
    </location>
</feature>
<reference evidence="6 7" key="1">
    <citation type="journal article" date="2018" name="Sci. Rep.">
        <title>Comparative genomics provides insights into the lifestyle and reveals functional heterogeneity of dark septate endophytic fungi.</title>
        <authorList>
            <person name="Knapp D.G."/>
            <person name="Nemeth J.B."/>
            <person name="Barry K."/>
            <person name="Hainaut M."/>
            <person name="Henrissat B."/>
            <person name="Johnson J."/>
            <person name="Kuo A."/>
            <person name="Lim J.H.P."/>
            <person name="Lipzen A."/>
            <person name="Nolan M."/>
            <person name="Ohm R.A."/>
            <person name="Tamas L."/>
            <person name="Grigoriev I.V."/>
            <person name="Spatafora J.W."/>
            <person name="Nagy L.G."/>
            <person name="Kovacs G.M."/>
        </authorList>
    </citation>
    <scope>NUCLEOTIDE SEQUENCE [LARGE SCALE GENOMIC DNA]</scope>
    <source>
        <strain evidence="6 7">DSE2036</strain>
    </source>
</reference>
<keyword evidence="4 5" id="KW-0472">Membrane</keyword>
<evidence type="ECO:0000256" key="3">
    <source>
        <dbReference type="ARBA" id="ARBA00022989"/>
    </source>
</evidence>
<dbReference type="EMBL" id="KZ805300">
    <property type="protein sequence ID" value="PVI08522.1"/>
    <property type="molecule type" value="Genomic_DNA"/>
</dbReference>
<organism evidence="6 7">
    <name type="scientific">Periconia macrospinosa</name>
    <dbReference type="NCBI Taxonomy" id="97972"/>
    <lineage>
        <taxon>Eukaryota</taxon>
        <taxon>Fungi</taxon>
        <taxon>Dikarya</taxon>
        <taxon>Ascomycota</taxon>
        <taxon>Pezizomycotina</taxon>
        <taxon>Dothideomycetes</taxon>
        <taxon>Pleosporomycetidae</taxon>
        <taxon>Pleosporales</taxon>
        <taxon>Massarineae</taxon>
        <taxon>Periconiaceae</taxon>
        <taxon>Periconia</taxon>
    </lineage>
</organism>
<dbReference type="AlphaFoldDB" id="A0A2V1EEB3"/>
<sequence length="287" mass="32836">MAKDPQRRLYHYEPSKAAAIVFTILFLITSAAHIYQSLIHKRRRAWFMIPFLIGGLMELFGYLFRIKSADDQTAISPYVVQTLLILLAPALMAASIYMILSRIIEVTDAEKYALVRRKWLTTIFVSGDVLSIITQGFGGTLLTNTKGTPKELADRTKLGKNVILVGLFIQIVFFGFFILVSALFQLRGREHFTKLPTRLTWRKHMYTLYFVSFLILVRSIFRVAEYVQGVDGYLYTHEVFLYIFDAALMFIAMLSMNVVHPAEIASLLKARGGWENEADMVRLESRA</sequence>
<evidence type="ECO:0000256" key="5">
    <source>
        <dbReference type="SAM" id="Phobius"/>
    </source>
</evidence>